<dbReference type="Gene3D" id="3.40.50.2000">
    <property type="entry name" value="Glycogen Phosphorylase B"/>
    <property type="match status" value="2"/>
</dbReference>
<feature type="domain" description="Glycosyl transferase family 1" evidence="1">
    <location>
        <begin position="195"/>
        <end position="356"/>
    </location>
</feature>
<dbReference type="AlphaFoldDB" id="A0A9X1HDF7"/>
<evidence type="ECO:0000259" key="1">
    <source>
        <dbReference type="Pfam" id="PF00534"/>
    </source>
</evidence>
<evidence type="ECO:0000313" key="3">
    <source>
        <dbReference type="Proteomes" id="UP001139366"/>
    </source>
</evidence>
<reference evidence="2 3" key="1">
    <citation type="journal article" date="2023" name="Antonie Van Leeuwenhoek">
        <title>Flavobacterium potami sp. nov., a multi-metal resistance genes harbouring bacterium isolated from shallow river silt.</title>
        <authorList>
            <person name="Li S."/>
            <person name="Mao S."/>
            <person name="Mu W."/>
            <person name="Guo B."/>
            <person name="Li C."/>
            <person name="Zhu Q."/>
            <person name="Hou X."/>
            <person name="Zhao Y."/>
            <person name="Wei S."/>
            <person name="Liu H."/>
            <person name="Liu A."/>
        </authorList>
    </citation>
    <scope>NUCLEOTIDE SEQUENCE [LARGE SCALE GENOMIC DNA]</scope>
    <source>
        <strain evidence="2 3">17A</strain>
    </source>
</reference>
<dbReference type="RefSeq" id="WP_223708386.1">
    <property type="nucleotide sequence ID" value="NZ_JAINUY010000006.1"/>
</dbReference>
<dbReference type="PANTHER" id="PTHR12526">
    <property type="entry name" value="GLYCOSYLTRANSFERASE"/>
    <property type="match status" value="1"/>
</dbReference>
<dbReference type="EMBL" id="JAINUY010000006">
    <property type="protein sequence ID" value="MBZ4036587.1"/>
    <property type="molecule type" value="Genomic_DNA"/>
</dbReference>
<comment type="caution">
    <text evidence="2">The sequence shown here is derived from an EMBL/GenBank/DDBJ whole genome shotgun (WGS) entry which is preliminary data.</text>
</comment>
<evidence type="ECO:0000313" key="2">
    <source>
        <dbReference type="EMBL" id="MBZ4036587.1"/>
    </source>
</evidence>
<keyword evidence="3" id="KW-1185">Reference proteome</keyword>
<name>A0A9X1HDF7_9FLAO</name>
<dbReference type="Proteomes" id="UP001139366">
    <property type="component" value="Unassembled WGS sequence"/>
</dbReference>
<dbReference type="GO" id="GO:0016757">
    <property type="term" value="F:glycosyltransferase activity"/>
    <property type="evidence" value="ECO:0007669"/>
    <property type="project" value="InterPro"/>
</dbReference>
<gene>
    <name evidence="2" type="ORF">K6T82_17585</name>
</gene>
<dbReference type="CDD" id="cd01635">
    <property type="entry name" value="Glycosyltransferase_GTB-type"/>
    <property type="match status" value="1"/>
</dbReference>
<dbReference type="SUPFAM" id="SSF53756">
    <property type="entry name" value="UDP-Glycosyltransferase/glycogen phosphorylase"/>
    <property type="match status" value="1"/>
</dbReference>
<organism evidence="2 3">
    <name type="scientific">Flavobacterium potami</name>
    <dbReference type="NCBI Taxonomy" id="2872310"/>
    <lineage>
        <taxon>Bacteria</taxon>
        <taxon>Pseudomonadati</taxon>
        <taxon>Bacteroidota</taxon>
        <taxon>Flavobacteriia</taxon>
        <taxon>Flavobacteriales</taxon>
        <taxon>Flavobacteriaceae</taxon>
        <taxon>Flavobacterium</taxon>
    </lineage>
</organism>
<accession>A0A9X1HDF7</accession>
<proteinExistence type="predicted"/>
<protein>
    <submittedName>
        <fullName evidence="2">Glycosyltransferase</fullName>
    </submittedName>
</protein>
<dbReference type="Pfam" id="PF00534">
    <property type="entry name" value="Glycos_transf_1"/>
    <property type="match status" value="1"/>
</dbReference>
<dbReference type="InterPro" id="IPR001296">
    <property type="entry name" value="Glyco_trans_1"/>
</dbReference>
<sequence length="373" mass="43417">MKFAIITHVVHIQKDNQYFGYSPYVREMNIWLKYVDEVIIVAPLSFKEKVSEIDSCYDFKGIDFRAIPNFNLTSLANVLSSIFKLPLIFWKIFWTIKAADHVHLRCPGNVGLIGCLVQMFFPKKIKIAKYAGNWDPKSKQPFTYRLQKWILNNTFLTRNMQVLVYGEWENTTKNIKPFFTASYAEKDKLPIQKLDIREKINFVFVGTLSPGKNSLYAIQLVEDIRKQGYDSFLELYGEGPERKTLEDYIIANQLEKYISLMGNQNQQKVTQAYQNSHFVILPSKSEGWPKALAEGMFWGCIPIATAISCVPFMLDYGERGLLLNKELKSDSQQLKDILNSTEHFNLKREKASEWSRKYTLDTFETEIKKMIKE</sequence>